<feature type="domain" description="Glycosyltransferase 2-like" evidence="4">
    <location>
        <begin position="31"/>
        <end position="163"/>
    </location>
</feature>
<dbReference type="InterPro" id="IPR001173">
    <property type="entry name" value="Glyco_trans_2-like"/>
</dbReference>
<dbReference type="CDD" id="cd02526">
    <property type="entry name" value="GT2_RfbF_like"/>
    <property type="match status" value="1"/>
</dbReference>
<evidence type="ECO:0000313" key="5">
    <source>
        <dbReference type="EMBL" id="TMQ76013.1"/>
    </source>
</evidence>
<sequence>MSDRSIRPELLAVRPSSTPVESEYCPDVVAVLVTHNPAPKTLLPALESVARQVSAIVVVDNASEHSPLNWIDHASRQFQAEVEVLVQEDNLGLAAGYNVGLDKARSRGAVFVLLLDQDSELEFGTVAKLRAAHLDLAQRGVMAAAVGPRYRDASDASLSQFVRAGCFRFKRVDCGENGGTVEADFLISSGSLLPMAAIETIGKMDEGLYIDHVDTEWCFRARSLGFGIFGVCDAIMRHALGERRVAIWFLRWRRVPVHSPFRYYYIVRNSILLRRRSYMPKRWRRADLSRLFQMLFFFGLLTPNRLANLHMMWFGLRDGMNGVEGKLTRLRALGNS</sequence>
<dbReference type="InterPro" id="IPR029044">
    <property type="entry name" value="Nucleotide-diphossugar_trans"/>
</dbReference>
<dbReference type="AlphaFoldDB" id="A0A5S4F5J0"/>
<proteinExistence type="inferred from homology"/>
<dbReference type="EMBL" id="SWAD01000066">
    <property type="protein sequence ID" value="TMQ76013.1"/>
    <property type="molecule type" value="Genomic_DNA"/>
</dbReference>
<reference evidence="5 6" key="1">
    <citation type="submission" date="2019-04" db="EMBL/GenBank/DDBJ databases">
        <title>A novel phosphate-accumulating bacterium identified in bioreactor for phosphate removal from wastewater.</title>
        <authorList>
            <person name="Kotlyarov R.Y."/>
            <person name="Beletsky A.V."/>
            <person name="Kallistova A.Y."/>
            <person name="Dorofeev A.G."/>
            <person name="Nikolaev Y.Y."/>
            <person name="Pimenov N.V."/>
            <person name="Ravin N.V."/>
            <person name="Mardanov A.V."/>
        </authorList>
    </citation>
    <scope>NUCLEOTIDE SEQUENCE [LARGE SCALE GENOMIC DNA]</scope>
    <source>
        <strain evidence="5 6">Bin19</strain>
    </source>
</reference>
<evidence type="ECO:0000259" key="4">
    <source>
        <dbReference type="Pfam" id="PF00535"/>
    </source>
</evidence>
<keyword evidence="2" id="KW-0328">Glycosyltransferase</keyword>
<dbReference type="InterPro" id="IPR006446">
    <property type="entry name" value="RhaTrfase"/>
</dbReference>
<organism evidence="5 6">
    <name type="scientific">Candidatus Accumulibacter phosphatis</name>
    <dbReference type="NCBI Taxonomy" id="327160"/>
    <lineage>
        <taxon>Bacteria</taxon>
        <taxon>Pseudomonadati</taxon>
        <taxon>Pseudomonadota</taxon>
        <taxon>Betaproteobacteria</taxon>
        <taxon>Candidatus Accumulibacter</taxon>
    </lineage>
</organism>
<keyword evidence="3 5" id="KW-0808">Transferase</keyword>
<dbReference type="SUPFAM" id="SSF53448">
    <property type="entry name" value="Nucleotide-diphospho-sugar transferases"/>
    <property type="match status" value="1"/>
</dbReference>
<dbReference type="NCBIfam" id="TIGR01556">
    <property type="entry name" value="rhamnosyltran"/>
    <property type="match status" value="1"/>
</dbReference>
<gene>
    <name evidence="5" type="ORF">ACCUM_0190</name>
</gene>
<dbReference type="RefSeq" id="WP_171047366.1">
    <property type="nucleotide sequence ID" value="NZ_SWAD01000066.1"/>
</dbReference>
<comment type="caution">
    <text evidence="5">The sequence shown here is derived from an EMBL/GenBank/DDBJ whole genome shotgun (WGS) entry which is preliminary data.</text>
</comment>
<evidence type="ECO:0000256" key="1">
    <source>
        <dbReference type="ARBA" id="ARBA00006739"/>
    </source>
</evidence>
<name>A0A5S4F5J0_9PROT</name>
<dbReference type="Gene3D" id="3.90.550.10">
    <property type="entry name" value="Spore Coat Polysaccharide Biosynthesis Protein SpsA, Chain A"/>
    <property type="match status" value="1"/>
</dbReference>
<dbReference type="Pfam" id="PF00535">
    <property type="entry name" value="Glycos_transf_2"/>
    <property type="match status" value="1"/>
</dbReference>
<dbReference type="GO" id="GO:0016757">
    <property type="term" value="F:glycosyltransferase activity"/>
    <property type="evidence" value="ECO:0007669"/>
    <property type="project" value="UniProtKB-KW"/>
</dbReference>
<accession>A0A5S4F5J0</accession>
<keyword evidence="6" id="KW-1185">Reference proteome</keyword>
<dbReference type="PANTHER" id="PTHR43179">
    <property type="entry name" value="RHAMNOSYLTRANSFERASE WBBL"/>
    <property type="match status" value="1"/>
</dbReference>
<protein>
    <submittedName>
        <fullName evidence="5">dTDP-rhamnosyl transferase RfbF</fullName>
    </submittedName>
</protein>
<evidence type="ECO:0000313" key="6">
    <source>
        <dbReference type="Proteomes" id="UP000306324"/>
    </source>
</evidence>
<comment type="similarity">
    <text evidence="1">Belongs to the glycosyltransferase 2 family.</text>
</comment>
<evidence type="ECO:0000256" key="3">
    <source>
        <dbReference type="ARBA" id="ARBA00022679"/>
    </source>
</evidence>
<dbReference type="Proteomes" id="UP000306324">
    <property type="component" value="Unassembled WGS sequence"/>
</dbReference>
<evidence type="ECO:0000256" key="2">
    <source>
        <dbReference type="ARBA" id="ARBA00022676"/>
    </source>
</evidence>
<dbReference type="PANTHER" id="PTHR43179:SF12">
    <property type="entry name" value="GALACTOFURANOSYLTRANSFERASE GLFT2"/>
    <property type="match status" value="1"/>
</dbReference>